<evidence type="ECO:0000256" key="6">
    <source>
        <dbReference type="SAM" id="Phobius"/>
    </source>
</evidence>
<accession>A0A2B7Y089</accession>
<sequence>MPVRFPGKMQKRARRVSEQDGMHPAQLLARDELLYPRQEAVRCPTALGQGTCQDAGTCRGFFNTDLNVCPPGSNGPRECCLLSSCKVPQGEGFCQSNISKRCEKDGQYFEGEPPNYPCRGGNDVQCCVENKNIVTGNSTTSTSSSSTTGTSSLLPTATDPAASTTATNNPPTTTSEASPGLSAGAKGGIAGGVITGALIIGLIAALFILLKRQRKAKEAAAASTQADDDTPAFPTAAERRQQENVMMEKGEDDKKPDLLGGSPLSELATDSGVRELESPRTDGKIYSDQKAQAAAAARRPPVELPADAEAEVERGRSR</sequence>
<evidence type="ECO:0000313" key="7">
    <source>
        <dbReference type="EMBL" id="PGH14443.1"/>
    </source>
</evidence>
<evidence type="ECO:0000256" key="4">
    <source>
        <dbReference type="ARBA" id="ARBA00023136"/>
    </source>
</evidence>
<feature type="compositionally biased region" description="Basic and acidic residues" evidence="5">
    <location>
        <begin position="272"/>
        <end position="287"/>
    </location>
</feature>
<dbReference type="AlphaFoldDB" id="A0A2B7Y089"/>
<gene>
    <name evidence="7" type="ORF">AJ79_03086</name>
</gene>
<feature type="region of interest" description="Disordered" evidence="5">
    <location>
        <begin position="137"/>
        <end position="182"/>
    </location>
</feature>
<evidence type="ECO:0000256" key="3">
    <source>
        <dbReference type="ARBA" id="ARBA00022989"/>
    </source>
</evidence>
<dbReference type="InterPro" id="IPR051694">
    <property type="entry name" value="Immunoregulatory_rcpt-like"/>
</dbReference>
<name>A0A2B7Y089_9EURO</name>
<evidence type="ECO:0000256" key="2">
    <source>
        <dbReference type="ARBA" id="ARBA00022692"/>
    </source>
</evidence>
<evidence type="ECO:0000256" key="5">
    <source>
        <dbReference type="SAM" id="MobiDB-lite"/>
    </source>
</evidence>
<dbReference type="EMBL" id="PDNB01000035">
    <property type="protein sequence ID" value="PGH14443.1"/>
    <property type="molecule type" value="Genomic_DNA"/>
</dbReference>
<feature type="region of interest" description="Disordered" evidence="5">
    <location>
        <begin position="1"/>
        <end position="21"/>
    </location>
</feature>
<evidence type="ECO:0008006" key="9">
    <source>
        <dbReference type="Google" id="ProtNLM"/>
    </source>
</evidence>
<comment type="caution">
    <text evidence="7">The sequence shown here is derived from an EMBL/GenBank/DDBJ whole genome shotgun (WGS) entry which is preliminary data.</text>
</comment>
<feature type="region of interest" description="Disordered" evidence="5">
    <location>
        <begin position="239"/>
        <end position="318"/>
    </location>
</feature>
<reference evidence="7 8" key="1">
    <citation type="submission" date="2017-10" db="EMBL/GenBank/DDBJ databases">
        <title>Comparative genomics in systemic dimorphic fungi from Ajellomycetaceae.</title>
        <authorList>
            <person name="Munoz J.F."/>
            <person name="Mcewen J.G."/>
            <person name="Clay O.K."/>
            <person name="Cuomo C.A."/>
        </authorList>
    </citation>
    <scope>NUCLEOTIDE SEQUENCE [LARGE SCALE GENOMIC DNA]</scope>
    <source>
        <strain evidence="7 8">UAMH5409</strain>
    </source>
</reference>
<dbReference type="PANTHER" id="PTHR15549:SF33">
    <property type="entry name" value="MEMBRANE PROTEIN WSC4, PUTATIVE (AFU_ORTHOLOGUE AFUA_5G09020)-RELATED"/>
    <property type="match status" value="1"/>
</dbReference>
<dbReference type="GO" id="GO:0071944">
    <property type="term" value="C:cell periphery"/>
    <property type="evidence" value="ECO:0007669"/>
    <property type="project" value="UniProtKB-ARBA"/>
</dbReference>
<feature type="compositionally biased region" description="Basic and acidic residues" evidence="5">
    <location>
        <begin position="239"/>
        <end position="257"/>
    </location>
</feature>
<keyword evidence="2 6" id="KW-0812">Transmembrane</keyword>
<dbReference type="Proteomes" id="UP000223968">
    <property type="component" value="Unassembled WGS sequence"/>
</dbReference>
<proteinExistence type="predicted"/>
<keyword evidence="8" id="KW-1185">Reference proteome</keyword>
<keyword evidence="3 6" id="KW-1133">Transmembrane helix</keyword>
<dbReference type="OrthoDB" id="2251794at2759"/>
<evidence type="ECO:0000313" key="8">
    <source>
        <dbReference type="Proteomes" id="UP000223968"/>
    </source>
</evidence>
<feature type="transmembrane region" description="Helical" evidence="6">
    <location>
        <begin position="189"/>
        <end position="210"/>
    </location>
</feature>
<dbReference type="PANTHER" id="PTHR15549">
    <property type="entry name" value="PAIRED IMMUNOGLOBULIN-LIKE TYPE 2 RECEPTOR"/>
    <property type="match status" value="1"/>
</dbReference>
<comment type="subcellular location">
    <subcellularLocation>
        <location evidence="1">Membrane</location>
        <topology evidence="1">Single-pass membrane protein</topology>
    </subcellularLocation>
</comment>
<dbReference type="GO" id="GO:0016020">
    <property type="term" value="C:membrane"/>
    <property type="evidence" value="ECO:0007669"/>
    <property type="project" value="UniProtKB-SubCell"/>
</dbReference>
<keyword evidence="4 6" id="KW-0472">Membrane</keyword>
<protein>
    <recommendedName>
        <fullName evidence="9">Mid2 domain-containing protein</fullName>
    </recommendedName>
</protein>
<dbReference type="STRING" id="1447875.A0A2B7Y089"/>
<evidence type="ECO:0000256" key="1">
    <source>
        <dbReference type="ARBA" id="ARBA00004167"/>
    </source>
</evidence>
<organism evidence="7 8">
    <name type="scientific">Helicocarpus griseus UAMH5409</name>
    <dbReference type="NCBI Taxonomy" id="1447875"/>
    <lineage>
        <taxon>Eukaryota</taxon>
        <taxon>Fungi</taxon>
        <taxon>Dikarya</taxon>
        <taxon>Ascomycota</taxon>
        <taxon>Pezizomycotina</taxon>
        <taxon>Eurotiomycetes</taxon>
        <taxon>Eurotiomycetidae</taxon>
        <taxon>Onygenales</taxon>
        <taxon>Ajellomycetaceae</taxon>
        <taxon>Helicocarpus</taxon>
    </lineage>
</organism>